<dbReference type="InterPro" id="IPR003171">
    <property type="entry name" value="Mehydrof_redctse-like"/>
</dbReference>
<evidence type="ECO:0000313" key="7">
    <source>
        <dbReference type="EMBL" id="MBB4066917.1"/>
    </source>
</evidence>
<keyword evidence="4 6" id="KW-0274">FAD</keyword>
<dbReference type="GO" id="GO:0006555">
    <property type="term" value="P:methionine metabolic process"/>
    <property type="evidence" value="ECO:0007669"/>
    <property type="project" value="InterPro"/>
</dbReference>
<gene>
    <name evidence="7" type="ORF">GGR23_004144</name>
</gene>
<dbReference type="AlphaFoldDB" id="A0A7W6JAL3"/>
<dbReference type="Pfam" id="PF02219">
    <property type="entry name" value="MTHFR"/>
    <property type="match status" value="1"/>
</dbReference>
<evidence type="ECO:0000256" key="6">
    <source>
        <dbReference type="RuleBase" id="RU003862"/>
    </source>
</evidence>
<evidence type="ECO:0000256" key="3">
    <source>
        <dbReference type="ARBA" id="ARBA00022630"/>
    </source>
</evidence>
<dbReference type="InterPro" id="IPR029041">
    <property type="entry name" value="FAD-linked_oxidoreductase-like"/>
</dbReference>
<dbReference type="UniPathway" id="UPA00193"/>
<dbReference type="GO" id="GO:0004489">
    <property type="term" value="F:methylenetetrahydrofolate reductase [NAD(P)H] activity"/>
    <property type="evidence" value="ECO:0007669"/>
    <property type="project" value="InterPro"/>
</dbReference>
<evidence type="ECO:0000313" key="8">
    <source>
        <dbReference type="Proteomes" id="UP000528286"/>
    </source>
</evidence>
<organism evidence="7 8">
    <name type="scientific">Gellertiella hungarica</name>
    <dbReference type="NCBI Taxonomy" id="1572859"/>
    <lineage>
        <taxon>Bacteria</taxon>
        <taxon>Pseudomonadati</taxon>
        <taxon>Pseudomonadota</taxon>
        <taxon>Alphaproteobacteria</taxon>
        <taxon>Hyphomicrobiales</taxon>
        <taxon>Rhizobiaceae</taxon>
        <taxon>Gellertiella</taxon>
    </lineage>
</organism>
<dbReference type="Proteomes" id="UP000528286">
    <property type="component" value="Unassembled WGS sequence"/>
</dbReference>
<name>A0A7W6JAL3_9HYPH</name>
<comment type="cofactor">
    <cofactor evidence="1 6">
        <name>FAD</name>
        <dbReference type="ChEBI" id="CHEBI:57692"/>
    </cofactor>
</comment>
<keyword evidence="3 6" id="KW-0285">Flavoprotein</keyword>
<evidence type="ECO:0000256" key="5">
    <source>
        <dbReference type="ARBA" id="ARBA00023002"/>
    </source>
</evidence>
<protein>
    <recommendedName>
        <fullName evidence="6">Methylenetetrahydrofolate reductase</fullName>
    </recommendedName>
</protein>
<comment type="similarity">
    <text evidence="6">Belongs to the methylenetetrahydrofolate reductase family.</text>
</comment>
<accession>A0A7W6JAL3</accession>
<comment type="caution">
    <text evidence="7">The sequence shown here is derived from an EMBL/GenBank/DDBJ whole genome shotgun (WGS) entry which is preliminary data.</text>
</comment>
<evidence type="ECO:0000256" key="2">
    <source>
        <dbReference type="ARBA" id="ARBA00004777"/>
    </source>
</evidence>
<proteinExistence type="inferred from homology"/>
<evidence type="ECO:0000256" key="4">
    <source>
        <dbReference type="ARBA" id="ARBA00022827"/>
    </source>
</evidence>
<dbReference type="EMBL" id="JACIEZ010000013">
    <property type="protein sequence ID" value="MBB4066917.1"/>
    <property type="molecule type" value="Genomic_DNA"/>
</dbReference>
<reference evidence="7 8" key="1">
    <citation type="submission" date="2020-08" db="EMBL/GenBank/DDBJ databases">
        <title>Genomic Encyclopedia of Type Strains, Phase IV (KMG-IV): sequencing the most valuable type-strain genomes for metagenomic binning, comparative biology and taxonomic classification.</title>
        <authorList>
            <person name="Goeker M."/>
        </authorList>
    </citation>
    <scope>NUCLEOTIDE SEQUENCE [LARGE SCALE GENOMIC DNA]</scope>
    <source>
        <strain evidence="7 8">DSM 29853</strain>
    </source>
</reference>
<keyword evidence="5 6" id="KW-0560">Oxidoreductase</keyword>
<dbReference type="GO" id="GO:0035999">
    <property type="term" value="P:tetrahydrofolate interconversion"/>
    <property type="evidence" value="ECO:0007669"/>
    <property type="project" value="UniProtKB-UniPathway"/>
</dbReference>
<dbReference type="SUPFAM" id="SSF51730">
    <property type="entry name" value="FAD-linked oxidoreductase"/>
    <property type="match status" value="1"/>
</dbReference>
<dbReference type="RefSeq" id="WP_183368198.1">
    <property type="nucleotide sequence ID" value="NZ_JACIEZ010000013.1"/>
</dbReference>
<sequence length="289" mass="30467">MAKIPASIEVAPKQAIESADLPGLFPAGSRVYITDIGTDPTDVLVQAAVRVAKLGYKPVPHFASRRLTTKAALEERIKRTVGEAGVTDVLVIGGGLEKPAGEFGSTMEVLETGFFEGNGITYIGVAGHPEGSPDFSDAAAVEALKQKQAWAAKTGVNVRVVTQFGFDAKKFITWAEGLKAHGIDLPVHLGVSGPAKITTLIKFAAMCGVGNSISFLKKNALSVTAMALGHNPEEIVSPIEKHFQANPAGPIQQIHIFPFGGLKKSSEWLVDRGSWSKNSVQSSAMAASH</sequence>
<keyword evidence="8" id="KW-1185">Reference proteome</keyword>
<dbReference type="Gene3D" id="3.20.20.220">
    <property type="match status" value="1"/>
</dbReference>
<evidence type="ECO:0000256" key="1">
    <source>
        <dbReference type="ARBA" id="ARBA00001974"/>
    </source>
</evidence>
<comment type="pathway">
    <text evidence="2 6">One-carbon metabolism; tetrahydrofolate interconversion.</text>
</comment>